<sequence>MYSLPLWSWLAIVTVFLVAGEVQSQARSTTSSVGEKTEFKQGLITGEKVRWEKQQSPYLVRRDIIIGEDGELIIEPGVSVFLHQLLESLFM</sequence>
<dbReference type="AlphaFoldDB" id="A0ABC8QXQ9"/>
<comment type="caution">
    <text evidence="2">The sequence shown here is derived from an EMBL/GenBank/DDBJ whole genome shotgun (WGS) entry which is preliminary data.</text>
</comment>
<evidence type="ECO:0000256" key="1">
    <source>
        <dbReference type="SAM" id="SignalP"/>
    </source>
</evidence>
<accession>A0ABC8QXQ9</accession>
<gene>
    <name evidence="2" type="ORF">ILEXP_LOCUS1556</name>
</gene>
<organism evidence="2 3">
    <name type="scientific">Ilex paraguariensis</name>
    <name type="common">yerba mate</name>
    <dbReference type="NCBI Taxonomy" id="185542"/>
    <lineage>
        <taxon>Eukaryota</taxon>
        <taxon>Viridiplantae</taxon>
        <taxon>Streptophyta</taxon>
        <taxon>Embryophyta</taxon>
        <taxon>Tracheophyta</taxon>
        <taxon>Spermatophyta</taxon>
        <taxon>Magnoliopsida</taxon>
        <taxon>eudicotyledons</taxon>
        <taxon>Gunneridae</taxon>
        <taxon>Pentapetalae</taxon>
        <taxon>asterids</taxon>
        <taxon>campanulids</taxon>
        <taxon>Aquifoliales</taxon>
        <taxon>Aquifoliaceae</taxon>
        <taxon>Ilex</taxon>
    </lineage>
</organism>
<proteinExistence type="predicted"/>
<name>A0ABC8QXQ9_9AQUA</name>
<feature type="signal peptide" evidence="1">
    <location>
        <begin position="1"/>
        <end position="24"/>
    </location>
</feature>
<keyword evidence="1" id="KW-0732">Signal</keyword>
<evidence type="ECO:0000313" key="3">
    <source>
        <dbReference type="Proteomes" id="UP001642360"/>
    </source>
</evidence>
<protein>
    <submittedName>
        <fullName evidence="2">Uncharacterized protein</fullName>
    </submittedName>
</protein>
<evidence type="ECO:0000313" key="2">
    <source>
        <dbReference type="EMBL" id="CAK9134622.1"/>
    </source>
</evidence>
<dbReference type="EMBL" id="CAUOFW020000535">
    <property type="protein sequence ID" value="CAK9134622.1"/>
    <property type="molecule type" value="Genomic_DNA"/>
</dbReference>
<keyword evidence="3" id="KW-1185">Reference proteome</keyword>
<dbReference type="Proteomes" id="UP001642360">
    <property type="component" value="Unassembled WGS sequence"/>
</dbReference>
<feature type="non-terminal residue" evidence="2">
    <location>
        <position position="91"/>
    </location>
</feature>
<feature type="chain" id="PRO_5044773308" evidence="1">
    <location>
        <begin position="25"/>
        <end position="91"/>
    </location>
</feature>
<reference evidence="2 3" key="1">
    <citation type="submission" date="2024-02" db="EMBL/GenBank/DDBJ databases">
        <authorList>
            <person name="Vignale AGUSTIN F."/>
            <person name="Sosa J E."/>
            <person name="Modenutti C."/>
        </authorList>
    </citation>
    <scope>NUCLEOTIDE SEQUENCE [LARGE SCALE GENOMIC DNA]</scope>
</reference>